<feature type="active site" evidence="1">
    <location>
        <position position="337"/>
    </location>
</feature>
<evidence type="ECO:0000256" key="1">
    <source>
        <dbReference type="PIRSR" id="PIRSR638970-1"/>
    </source>
</evidence>
<dbReference type="RefSeq" id="WP_160145195.1">
    <property type="nucleotide sequence ID" value="NZ_FNVU01000029.1"/>
</dbReference>
<evidence type="ECO:0000313" key="4">
    <source>
        <dbReference type="Proteomes" id="UP000236754"/>
    </source>
</evidence>
<dbReference type="GO" id="GO:0016829">
    <property type="term" value="F:lyase activity"/>
    <property type="evidence" value="ECO:0007669"/>
    <property type="project" value="UniProtKB-KW"/>
</dbReference>
<dbReference type="InterPro" id="IPR008929">
    <property type="entry name" value="Chondroitin_lyas"/>
</dbReference>
<organism evidence="3 4">
    <name type="scientific">Actinacidiphila yanglinensis</name>
    <dbReference type="NCBI Taxonomy" id="310779"/>
    <lineage>
        <taxon>Bacteria</taxon>
        <taxon>Bacillati</taxon>
        <taxon>Actinomycetota</taxon>
        <taxon>Actinomycetes</taxon>
        <taxon>Kitasatosporales</taxon>
        <taxon>Streptomycetaceae</taxon>
        <taxon>Actinacidiphila</taxon>
    </lineage>
</organism>
<protein>
    <submittedName>
        <fullName evidence="3">Hyaluronate lyase</fullName>
    </submittedName>
</protein>
<reference evidence="3 4" key="1">
    <citation type="submission" date="2016-10" db="EMBL/GenBank/DDBJ databases">
        <authorList>
            <person name="de Groot N.N."/>
        </authorList>
    </citation>
    <scope>NUCLEOTIDE SEQUENCE [LARGE SCALE GENOMIC DNA]</scope>
    <source>
        <strain evidence="3 4">CGMCC 4.2023</strain>
    </source>
</reference>
<dbReference type="InterPro" id="IPR006311">
    <property type="entry name" value="TAT_signal"/>
</dbReference>
<dbReference type="Proteomes" id="UP000236754">
    <property type="component" value="Unassembled WGS sequence"/>
</dbReference>
<evidence type="ECO:0000313" key="3">
    <source>
        <dbReference type="EMBL" id="SEG94061.1"/>
    </source>
</evidence>
<dbReference type="Pfam" id="PF08124">
    <property type="entry name" value="Lyase_8_N"/>
    <property type="match status" value="1"/>
</dbReference>
<keyword evidence="3" id="KW-0456">Lyase</keyword>
<keyword evidence="4" id="KW-1185">Reference proteome</keyword>
<dbReference type="OrthoDB" id="6636047at2"/>
<feature type="active site" evidence="1">
    <location>
        <position position="274"/>
    </location>
</feature>
<dbReference type="Gene3D" id="1.50.10.100">
    <property type="entry name" value="Chondroitin AC/alginate lyase"/>
    <property type="match status" value="1"/>
</dbReference>
<dbReference type="PANTHER" id="PTHR38481:SF1">
    <property type="entry name" value="HYALURONATE LYASE"/>
    <property type="match status" value="1"/>
</dbReference>
<dbReference type="EMBL" id="FNVU01000029">
    <property type="protein sequence ID" value="SEG94061.1"/>
    <property type="molecule type" value="Genomic_DNA"/>
</dbReference>
<dbReference type="AlphaFoldDB" id="A0A1H6E9W3"/>
<accession>A0A1H6E9W3</accession>
<dbReference type="SUPFAM" id="SSF48230">
    <property type="entry name" value="Chondroitin AC/alginate lyase"/>
    <property type="match status" value="1"/>
</dbReference>
<sequence length="354" mass="36895">MHDTPAGHLGRRGFLTAAALALGGLAGAVQLGPGAAPARADDAYAALRALWAEIVTGGAINPTDDTYTTALKDLSTSATGLWNSLSADTTANSLWPSLTLTTPANMTSSYKQLATMATAYATPGTTATDGTGRALYGSAALGAAVVTGLDFLHTQVYNADTAESGNWWEWEVGSPEALTTAAVLVHPLLSTDQLDGYLAAVDHFVPDPTFNKYGSTRSVSTGANRVDLCQVVAVRGILGGSSERLATAVAALSDTFPYVTSGDGLYADGSFVQHTDIPYTGTYGMVMLRDLAALFQLLAGSNWAITDPASAHVYTSVDSSFRPWIWNGLCMDAVRGRAVSRPGETDFEDGNLVI</sequence>
<name>A0A1H6E9W3_9ACTN</name>
<dbReference type="InterPro" id="IPR012970">
    <property type="entry name" value="Lyase_8_alpha_N"/>
</dbReference>
<feature type="domain" description="Polysaccharide lyase 8 N-terminal alpha-helical" evidence="2">
    <location>
        <begin position="51"/>
        <end position="354"/>
    </location>
</feature>
<dbReference type="InterPro" id="IPR038970">
    <property type="entry name" value="Lyase_8"/>
</dbReference>
<dbReference type="PANTHER" id="PTHR38481">
    <property type="entry name" value="HYALURONATE LYASE"/>
    <property type="match status" value="1"/>
</dbReference>
<feature type="active site" evidence="1">
    <location>
        <position position="283"/>
    </location>
</feature>
<dbReference type="PROSITE" id="PS51318">
    <property type="entry name" value="TAT"/>
    <property type="match status" value="1"/>
</dbReference>
<evidence type="ECO:0000259" key="2">
    <source>
        <dbReference type="Pfam" id="PF08124"/>
    </source>
</evidence>
<gene>
    <name evidence="3" type="ORF">SAMN05216223_12929</name>
</gene>
<proteinExistence type="predicted"/>